<evidence type="ECO:0000313" key="1">
    <source>
        <dbReference type="EMBL" id="SJL06955.1"/>
    </source>
</evidence>
<keyword evidence="2" id="KW-1185">Reference proteome</keyword>
<sequence length="513" mass="58617">MNTPKVRPRTIHWLYQLSTCNRLQLCDTTMPSEFPVSTQRCNLRPVLVDCARSYGHLLHSNDPPSPSEYADISEILHNTSNRIEQLDASVQPSDQVEKAHLKWLIEAYRPILSPLRKFPVELLMEIFKHTAKGFFPVFDMSQSPWLLGRVCRGWRAVSRSSAEFWTSLSLEGCPRPGIPENQEKVLAILEDALTMSKESDLSIRYSLTRVPLDTDSLLIRMLISQSYRWKDVHLTISPDLVPDIRKIDGHLLSKLVRLHLAPCGLGVLPEEALEPFLHAPNIRDVTLHLVAHSYSLLLHSPLWQRLTHFRNDHPATIDDHLTFLSQLNGLESYAVPWCIETRGSGSMSLTPITHETLRSLQIQDVDLLQYLVCPALEALSVTIFEVKRPELDLLHVFRQFSTQSCNIQHLTLSVPFIGGNYYSLMNKLSTILFPRLHSFTLFVVPHRDFQMPPRPFLCSVLAFIEARWHPGTLLRRVAITTGFGDVESELLDRLRMFKEEGLDISYKGKGIQI</sequence>
<accession>A0A284RE08</accession>
<reference evidence="2" key="1">
    <citation type="journal article" date="2017" name="Nat. Ecol. Evol.">
        <title>Genome expansion and lineage-specific genetic innovations in the forest pathogenic fungi Armillaria.</title>
        <authorList>
            <person name="Sipos G."/>
            <person name="Prasanna A.N."/>
            <person name="Walter M.C."/>
            <person name="O'Connor E."/>
            <person name="Balint B."/>
            <person name="Krizsan K."/>
            <person name="Kiss B."/>
            <person name="Hess J."/>
            <person name="Varga T."/>
            <person name="Slot J."/>
            <person name="Riley R."/>
            <person name="Boka B."/>
            <person name="Rigling D."/>
            <person name="Barry K."/>
            <person name="Lee J."/>
            <person name="Mihaltcheva S."/>
            <person name="LaButti K."/>
            <person name="Lipzen A."/>
            <person name="Waldron R."/>
            <person name="Moloney N.M."/>
            <person name="Sperisen C."/>
            <person name="Kredics L."/>
            <person name="Vagvoelgyi C."/>
            <person name="Patrignani A."/>
            <person name="Fitzpatrick D."/>
            <person name="Nagy I."/>
            <person name="Doyle S."/>
            <person name="Anderson J.B."/>
            <person name="Grigoriev I.V."/>
            <person name="Gueldener U."/>
            <person name="Muensterkoetter M."/>
            <person name="Nagy L.G."/>
        </authorList>
    </citation>
    <scope>NUCLEOTIDE SEQUENCE [LARGE SCALE GENOMIC DNA]</scope>
    <source>
        <strain evidence="2">C18/9</strain>
    </source>
</reference>
<dbReference type="Proteomes" id="UP000219338">
    <property type="component" value="Unassembled WGS sequence"/>
</dbReference>
<proteinExistence type="predicted"/>
<evidence type="ECO:0000313" key="2">
    <source>
        <dbReference type="Proteomes" id="UP000219338"/>
    </source>
</evidence>
<protein>
    <recommendedName>
        <fullName evidence="3">F-box domain-containing protein</fullName>
    </recommendedName>
</protein>
<dbReference type="AlphaFoldDB" id="A0A284RE08"/>
<dbReference type="OrthoDB" id="2999595at2759"/>
<evidence type="ECO:0008006" key="3">
    <source>
        <dbReference type="Google" id="ProtNLM"/>
    </source>
</evidence>
<gene>
    <name evidence="1" type="ORF">ARMOST_10297</name>
</gene>
<organism evidence="1 2">
    <name type="scientific">Armillaria ostoyae</name>
    <name type="common">Armillaria root rot fungus</name>
    <dbReference type="NCBI Taxonomy" id="47428"/>
    <lineage>
        <taxon>Eukaryota</taxon>
        <taxon>Fungi</taxon>
        <taxon>Dikarya</taxon>
        <taxon>Basidiomycota</taxon>
        <taxon>Agaricomycotina</taxon>
        <taxon>Agaricomycetes</taxon>
        <taxon>Agaricomycetidae</taxon>
        <taxon>Agaricales</taxon>
        <taxon>Marasmiineae</taxon>
        <taxon>Physalacriaceae</taxon>
        <taxon>Armillaria</taxon>
    </lineage>
</organism>
<name>A0A284RE08_ARMOS</name>
<dbReference type="EMBL" id="FUEG01000007">
    <property type="protein sequence ID" value="SJL06955.1"/>
    <property type="molecule type" value="Genomic_DNA"/>
</dbReference>